<comment type="caution">
    <text evidence="13">The sequence shown here is derived from an EMBL/GenBank/DDBJ whole genome shotgun (WGS) entry which is preliminary data.</text>
</comment>
<dbReference type="InterPro" id="IPR002734">
    <property type="entry name" value="RibDG_C"/>
</dbReference>
<evidence type="ECO:0000256" key="9">
    <source>
        <dbReference type="ARBA" id="ARBA00049861"/>
    </source>
</evidence>
<comment type="similarity">
    <text evidence="5 11">In the C-terminal section; belongs to the HTP reductase family.</text>
</comment>
<dbReference type="EC" id="3.5.4.26" evidence="11"/>
<dbReference type="SUPFAM" id="SSF53597">
    <property type="entry name" value="Dihydrofolate reductase-like"/>
    <property type="match status" value="1"/>
</dbReference>
<keyword evidence="7 11" id="KW-0560">Oxidoreductase</keyword>
<keyword evidence="11" id="KW-0862">Zinc</keyword>
<evidence type="ECO:0000313" key="13">
    <source>
        <dbReference type="EMBL" id="MCY6960535.1"/>
    </source>
</evidence>
<dbReference type="Gene3D" id="3.40.140.10">
    <property type="entry name" value="Cytidine Deaminase, domain 2"/>
    <property type="match status" value="1"/>
</dbReference>
<comment type="pathway">
    <text evidence="3 11">Cofactor biosynthesis; riboflavin biosynthesis; 5-amino-6-(D-ribitylamino)uracil from GTP: step 3/4.</text>
</comment>
<dbReference type="GO" id="GO:0008703">
    <property type="term" value="F:5-amino-6-(5-phosphoribosylamino)uracil reductase activity"/>
    <property type="evidence" value="ECO:0007669"/>
    <property type="project" value="UniProtKB-EC"/>
</dbReference>
<dbReference type="SUPFAM" id="SSF53927">
    <property type="entry name" value="Cytidine deaminase-like"/>
    <property type="match status" value="1"/>
</dbReference>
<dbReference type="PROSITE" id="PS51747">
    <property type="entry name" value="CYT_DCMP_DEAMINASES_2"/>
    <property type="match status" value="1"/>
</dbReference>
<keyword evidence="6 11" id="KW-0521">NADP</keyword>
<keyword evidence="8" id="KW-0511">Multifunctional enzyme</keyword>
<dbReference type="PIRSF" id="PIRSF006769">
    <property type="entry name" value="RibD"/>
    <property type="match status" value="1"/>
</dbReference>
<comment type="cofactor">
    <cofactor evidence="11">
        <name>Zn(2+)</name>
        <dbReference type="ChEBI" id="CHEBI:29105"/>
    </cofactor>
    <text evidence="11">Binds 1 zinc ion.</text>
</comment>
<organism evidence="13 14">
    <name type="scientific">Clostridium brassicae</name>
    <dbReference type="NCBI Taxonomy" id="2999072"/>
    <lineage>
        <taxon>Bacteria</taxon>
        <taxon>Bacillati</taxon>
        <taxon>Bacillota</taxon>
        <taxon>Clostridia</taxon>
        <taxon>Eubacteriales</taxon>
        <taxon>Clostridiaceae</taxon>
        <taxon>Clostridium</taxon>
    </lineage>
</organism>
<name>A0ABT4DDZ3_9CLOT</name>
<dbReference type="InterPro" id="IPR011549">
    <property type="entry name" value="RibD_C"/>
</dbReference>
<dbReference type="InterPro" id="IPR050765">
    <property type="entry name" value="Riboflavin_Biosynth_HTPR"/>
</dbReference>
<evidence type="ECO:0000313" key="14">
    <source>
        <dbReference type="Proteomes" id="UP001144612"/>
    </source>
</evidence>
<evidence type="ECO:0000256" key="10">
    <source>
        <dbReference type="ARBA" id="ARBA00049886"/>
    </source>
</evidence>
<evidence type="ECO:0000256" key="8">
    <source>
        <dbReference type="ARBA" id="ARBA00023268"/>
    </source>
</evidence>
<dbReference type="PANTHER" id="PTHR38011:SF7">
    <property type="entry name" value="2,5-DIAMINO-6-RIBOSYLAMINO-4(3H)-PYRIMIDINONE 5'-PHOSPHATE REDUCTASE"/>
    <property type="match status" value="1"/>
</dbReference>
<dbReference type="EMBL" id="JAPQFJ010000032">
    <property type="protein sequence ID" value="MCY6960535.1"/>
    <property type="molecule type" value="Genomic_DNA"/>
</dbReference>
<evidence type="ECO:0000256" key="1">
    <source>
        <dbReference type="ARBA" id="ARBA00002151"/>
    </source>
</evidence>
<dbReference type="RefSeq" id="WP_268062972.1">
    <property type="nucleotide sequence ID" value="NZ_JAPQFJ010000032.1"/>
</dbReference>
<dbReference type="NCBIfam" id="TIGR00326">
    <property type="entry name" value="eubact_ribD"/>
    <property type="match status" value="1"/>
</dbReference>
<dbReference type="EC" id="1.1.1.193" evidence="11"/>
<evidence type="ECO:0000256" key="5">
    <source>
        <dbReference type="ARBA" id="ARBA00007417"/>
    </source>
</evidence>
<evidence type="ECO:0000256" key="4">
    <source>
        <dbReference type="ARBA" id="ARBA00005259"/>
    </source>
</evidence>
<dbReference type="Proteomes" id="UP001144612">
    <property type="component" value="Unassembled WGS sequence"/>
</dbReference>
<dbReference type="InterPro" id="IPR004794">
    <property type="entry name" value="Eubact_RibD"/>
</dbReference>
<feature type="domain" description="CMP/dCMP-type deaminase" evidence="12">
    <location>
        <begin position="1"/>
        <end position="122"/>
    </location>
</feature>
<evidence type="ECO:0000256" key="6">
    <source>
        <dbReference type="ARBA" id="ARBA00022857"/>
    </source>
</evidence>
<evidence type="ECO:0000256" key="2">
    <source>
        <dbReference type="ARBA" id="ARBA00004882"/>
    </source>
</evidence>
<reference evidence="13" key="1">
    <citation type="submission" date="2022-12" db="EMBL/GenBank/DDBJ databases">
        <title>Clostridium sp. nov., isolated from industrial wastewater.</title>
        <authorList>
            <person name="Jiayan W."/>
        </authorList>
    </citation>
    <scope>NUCLEOTIDE SEQUENCE</scope>
    <source>
        <strain evidence="13">ZC22-4</strain>
    </source>
</reference>
<keyword evidence="11" id="KW-0686">Riboflavin biosynthesis</keyword>
<proteinExistence type="inferred from homology"/>
<dbReference type="PANTHER" id="PTHR38011">
    <property type="entry name" value="DIHYDROFOLATE REDUCTASE FAMILY PROTEIN (AFU_ORTHOLOGUE AFUA_8G06820)"/>
    <property type="match status" value="1"/>
</dbReference>
<dbReference type="Pfam" id="PF01872">
    <property type="entry name" value="RibD_C"/>
    <property type="match status" value="1"/>
</dbReference>
<evidence type="ECO:0000256" key="7">
    <source>
        <dbReference type="ARBA" id="ARBA00023002"/>
    </source>
</evidence>
<dbReference type="InterPro" id="IPR002125">
    <property type="entry name" value="CMP_dCMP_dom"/>
</dbReference>
<dbReference type="InterPro" id="IPR016193">
    <property type="entry name" value="Cytidine_deaminase-like"/>
</dbReference>
<evidence type="ECO:0000256" key="3">
    <source>
        <dbReference type="ARBA" id="ARBA00004910"/>
    </source>
</evidence>
<dbReference type="CDD" id="cd01284">
    <property type="entry name" value="Riboflavin_deaminase-reductase"/>
    <property type="match status" value="1"/>
</dbReference>
<comment type="similarity">
    <text evidence="4 11">In the N-terminal section; belongs to the cytidine and deoxycytidylate deaminase family.</text>
</comment>
<keyword evidence="14" id="KW-1185">Reference proteome</keyword>
<evidence type="ECO:0000256" key="11">
    <source>
        <dbReference type="PIRNR" id="PIRNR006769"/>
    </source>
</evidence>
<protein>
    <recommendedName>
        <fullName evidence="11">Riboflavin biosynthesis protein RibD</fullName>
    </recommendedName>
    <domain>
        <recommendedName>
            <fullName evidence="11">Diaminohydroxyphosphoribosylaminopyrimidine deaminase</fullName>
            <shortName evidence="11">DRAP deaminase</shortName>
            <ecNumber evidence="11">3.5.4.26</ecNumber>
        </recommendedName>
        <alternativeName>
            <fullName evidence="11">Riboflavin-specific deaminase</fullName>
        </alternativeName>
    </domain>
    <domain>
        <recommendedName>
            <fullName evidence="11">5-amino-6-(5-phosphoribosylamino)uracil reductase</fullName>
            <ecNumber evidence="11">1.1.1.193</ecNumber>
        </recommendedName>
        <alternativeName>
            <fullName evidence="11">HTP reductase</fullName>
        </alternativeName>
    </domain>
</protein>
<comment type="function">
    <text evidence="1 11">Converts 2,5-diamino-6-(ribosylamino)-4(3h)-pyrimidinone 5'-phosphate into 5-amino-6-(ribosylamino)-2,4(1h,3h)-pyrimidinedione 5'-phosphate.</text>
</comment>
<gene>
    <name evidence="13" type="primary">ribD</name>
    <name evidence="13" type="ORF">OW729_18215</name>
</gene>
<evidence type="ECO:0000259" key="12">
    <source>
        <dbReference type="PROSITE" id="PS51747"/>
    </source>
</evidence>
<dbReference type="Pfam" id="PF00383">
    <property type="entry name" value="dCMP_cyt_deam_1"/>
    <property type="match status" value="1"/>
</dbReference>
<dbReference type="GO" id="GO:0008835">
    <property type="term" value="F:diaminohydroxyphosphoribosylaminopyrimidine deaminase activity"/>
    <property type="evidence" value="ECO:0007669"/>
    <property type="project" value="UniProtKB-EC"/>
</dbReference>
<keyword evidence="11" id="KW-0479">Metal-binding</keyword>
<accession>A0ABT4DDZ3</accession>
<comment type="pathway">
    <text evidence="2 11">Cofactor biosynthesis; riboflavin biosynthesis; 5-amino-6-(D-ribitylamino)uracil from GTP: step 2/4.</text>
</comment>
<comment type="catalytic activity">
    <reaction evidence="10 11">
        <text>2,5-diamino-6-hydroxy-4-(5-phosphoribosylamino)-pyrimidine + H2O + H(+) = 5-amino-6-(5-phospho-D-ribosylamino)uracil + NH4(+)</text>
        <dbReference type="Rhea" id="RHEA:21868"/>
        <dbReference type="ChEBI" id="CHEBI:15377"/>
        <dbReference type="ChEBI" id="CHEBI:15378"/>
        <dbReference type="ChEBI" id="CHEBI:28938"/>
        <dbReference type="ChEBI" id="CHEBI:58453"/>
        <dbReference type="ChEBI" id="CHEBI:58614"/>
        <dbReference type="EC" id="3.5.4.26"/>
    </reaction>
</comment>
<dbReference type="NCBIfam" id="TIGR00227">
    <property type="entry name" value="ribD_Cterm"/>
    <property type="match status" value="1"/>
</dbReference>
<keyword evidence="11 13" id="KW-0378">Hydrolase</keyword>
<comment type="catalytic activity">
    <reaction evidence="9 11">
        <text>5-amino-6-(5-phospho-D-ribitylamino)uracil + NADP(+) = 5-amino-6-(5-phospho-D-ribosylamino)uracil + NADPH + H(+)</text>
        <dbReference type="Rhea" id="RHEA:17845"/>
        <dbReference type="ChEBI" id="CHEBI:15378"/>
        <dbReference type="ChEBI" id="CHEBI:57783"/>
        <dbReference type="ChEBI" id="CHEBI:58349"/>
        <dbReference type="ChEBI" id="CHEBI:58421"/>
        <dbReference type="ChEBI" id="CHEBI:58453"/>
        <dbReference type="EC" id="1.1.1.193"/>
    </reaction>
</comment>
<dbReference type="InterPro" id="IPR024072">
    <property type="entry name" value="DHFR-like_dom_sf"/>
</dbReference>
<sequence length="367" mass="40074">MDKEYMKRAIELAKKGEGLTKPNPLVGAIIVKNNKVIGEGYHEFYGGPHAEVNAFRNATEDVKGAKMYVTLEPCSHYGKTPPCAKAIIENGIKEVVIGMKDPNPLVAGKGIKILEENGIKVSCGVLEDEVRQINDIFIKYITTKKPFCIMKTAMTMDGKIATYIGDSKWITNDLSRQYVHKIRNRVSAIMVGIGTVLADNPRLTTRLEDKIGSDPIRVIVDSKGRIPLEAEVLNIESNAKTIIVVIDKAGKEKIQAIKEKGAEVIIAPEKNGRVNLAYLMDELGKRDIDSVLLEGGSTLNFSALSERIVDKVITFIAPKLIGGETSKTPLGGEGIASMKDAIKLQNIKINTFGEDVMIEGKIVNNGQ</sequence>
<dbReference type="Gene3D" id="3.40.430.10">
    <property type="entry name" value="Dihydrofolate Reductase, subunit A"/>
    <property type="match status" value="1"/>
</dbReference>